<protein>
    <submittedName>
        <fullName evidence="2">Uncharacterized protein</fullName>
    </submittedName>
</protein>
<accession>A0A1G9LZV7</accession>
<evidence type="ECO:0000313" key="2">
    <source>
        <dbReference type="EMBL" id="SDL67271.1"/>
    </source>
</evidence>
<name>A0A1G9LZV7_9ACTN</name>
<organism evidence="2 3">
    <name type="scientific">Geodermatophilus siccatus</name>
    <dbReference type="NCBI Taxonomy" id="1137991"/>
    <lineage>
        <taxon>Bacteria</taxon>
        <taxon>Bacillati</taxon>
        <taxon>Actinomycetota</taxon>
        <taxon>Actinomycetes</taxon>
        <taxon>Geodermatophilales</taxon>
        <taxon>Geodermatophilaceae</taxon>
        <taxon>Geodermatophilus</taxon>
    </lineage>
</organism>
<dbReference type="AlphaFoldDB" id="A0A1G9LZV7"/>
<sequence length="96" mass="10339">MTTRGGAGLPGGRRAVVSEEDAVVARLQQPAADLDDAPDARFRAVTRDRLVAMAAVRAPQPVPRSGLRRLLTVRADTGPPPAWHTRLTAPAWPVRR</sequence>
<reference evidence="3" key="1">
    <citation type="submission" date="2016-10" db="EMBL/GenBank/DDBJ databases">
        <authorList>
            <person name="Varghese N."/>
            <person name="Submissions S."/>
        </authorList>
    </citation>
    <scope>NUCLEOTIDE SEQUENCE [LARGE SCALE GENOMIC DNA]</scope>
    <source>
        <strain evidence="3">DSM 45419</strain>
    </source>
</reference>
<dbReference type="OrthoDB" id="3402808at2"/>
<gene>
    <name evidence="2" type="ORF">SAMN05660642_00651</name>
</gene>
<dbReference type="EMBL" id="FNHE01000001">
    <property type="protein sequence ID" value="SDL67271.1"/>
    <property type="molecule type" value="Genomic_DNA"/>
</dbReference>
<dbReference type="Proteomes" id="UP000198680">
    <property type="component" value="Unassembled WGS sequence"/>
</dbReference>
<dbReference type="RefSeq" id="WP_091213579.1">
    <property type="nucleotide sequence ID" value="NZ_FNHE01000001.1"/>
</dbReference>
<feature type="region of interest" description="Disordered" evidence="1">
    <location>
        <begin position="75"/>
        <end position="96"/>
    </location>
</feature>
<evidence type="ECO:0000313" key="3">
    <source>
        <dbReference type="Proteomes" id="UP000198680"/>
    </source>
</evidence>
<dbReference type="STRING" id="1137991.SAMN05660642_00651"/>
<proteinExistence type="predicted"/>
<keyword evidence="3" id="KW-1185">Reference proteome</keyword>
<evidence type="ECO:0000256" key="1">
    <source>
        <dbReference type="SAM" id="MobiDB-lite"/>
    </source>
</evidence>